<evidence type="ECO:0000313" key="3">
    <source>
        <dbReference type="EMBL" id="KAL3084161.1"/>
    </source>
</evidence>
<feature type="domain" description="Ubiquitin-like" evidence="2">
    <location>
        <begin position="22"/>
        <end position="95"/>
    </location>
</feature>
<evidence type="ECO:0000259" key="2">
    <source>
        <dbReference type="PROSITE" id="PS50053"/>
    </source>
</evidence>
<keyword evidence="1" id="KW-1133">Transmembrane helix</keyword>
<dbReference type="InterPro" id="IPR050158">
    <property type="entry name" value="Ubiquitin_ubiquitin-like"/>
</dbReference>
<feature type="transmembrane region" description="Helical" evidence="1">
    <location>
        <begin position="6"/>
        <end position="26"/>
    </location>
</feature>
<comment type="caution">
    <text evidence="3">The sequence shown here is derived from an EMBL/GenBank/DDBJ whole genome shotgun (WGS) entry which is preliminary data.</text>
</comment>
<dbReference type="PANTHER" id="PTHR10666">
    <property type="entry name" value="UBIQUITIN"/>
    <property type="match status" value="1"/>
</dbReference>
<keyword evidence="1" id="KW-0812">Transmembrane</keyword>
<reference evidence="3 4" key="1">
    <citation type="submission" date="2024-10" db="EMBL/GenBank/DDBJ databases">
        <authorList>
            <person name="Kim D."/>
        </authorList>
    </citation>
    <scope>NUCLEOTIDE SEQUENCE [LARGE SCALE GENOMIC DNA]</scope>
    <source>
        <strain evidence="3">Taebaek</strain>
    </source>
</reference>
<organism evidence="3 4">
    <name type="scientific">Heterodera schachtii</name>
    <name type="common">Sugarbeet cyst nematode worm</name>
    <name type="synonym">Tylenchus schachtii</name>
    <dbReference type="NCBI Taxonomy" id="97005"/>
    <lineage>
        <taxon>Eukaryota</taxon>
        <taxon>Metazoa</taxon>
        <taxon>Ecdysozoa</taxon>
        <taxon>Nematoda</taxon>
        <taxon>Chromadorea</taxon>
        <taxon>Rhabditida</taxon>
        <taxon>Tylenchina</taxon>
        <taxon>Tylenchomorpha</taxon>
        <taxon>Tylenchoidea</taxon>
        <taxon>Heteroderidae</taxon>
        <taxon>Heteroderinae</taxon>
        <taxon>Heterodera</taxon>
    </lineage>
</organism>
<keyword evidence="1" id="KW-0472">Membrane</keyword>
<dbReference type="Proteomes" id="UP001620645">
    <property type="component" value="Unassembled WGS sequence"/>
</dbReference>
<proteinExistence type="predicted"/>
<dbReference type="Pfam" id="PF00240">
    <property type="entry name" value="ubiquitin"/>
    <property type="match status" value="1"/>
</dbReference>
<gene>
    <name evidence="3" type="ORF">niasHS_008535</name>
</gene>
<dbReference type="InterPro" id="IPR029071">
    <property type="entry name" value="Ubiquitin-like_domsf"/>
</dbReference>
<dbReference type="Gene3D" id="3.10.20.90">
    <property type="entry name" value="Phosphatidylinositol 3-kinase Catalytic Subunit, Chain A, domain 1"/>
    <property type="match status" value="1"/>
</dbReference>
<dbReference type="EMBL" id="JBICCN010000239">
    <property type="protein sequence ID" value="KAL3084161.1"/>
    <property type="molecule type" value="Genomic_DNA"/>
</dbReference>
<evidence type="ECO:0000313" key="4">
    <source>
        <dbReference type="Proteomes" id="UP001620645"/>
    </source>
</evidence>
<name>A0ABD2J338_HETSC</name>
<dbReference type="InterPro" id="IPR000626">
    <property type="entry name" value="Ubiquitin-like_dom"/>
</dbReference>
<dbReference type="SMART" id="SM00213">
    <property type="entry name" value="UBQ"/>
    <property type="match status" value="1"/>
</dbReference>
<evidence type="ECO:0000256" key="1">
    <source>
        <dbReference type="SAM" id="Phobius"/>
    </source>
</evidence>
<protein>
    <recommendedName>
        <fullName evidence="2">Ubiquitin-like domain-containing protein</fullName>
    </recommendedName>
</protein>
<accession>A0ABD2J338</accession>
<dbReference type="SUPFAM" id="SSF54236">
    <property type="entry name" value="Ubiquitin-like"/>
    <property type="match status" value="1"/>
</dbReference>
<keyword evidence="4" id="KW-1185">Reference proteome</keyword>
<dbReference type="PROSITE" id="PS50053">
    <property type="entry name" value="UBIQUITIN_2"/>
    <property type="match status" value="1"/>
</dbReference>
<sequence length="170" mass="18735">MHYHLVFLYIVLCHFSTGYGQMQLFVKSFVPRKMIKLDVGESETVDKLKTLIHQTEGIPPDQQMLFIQLEDGRKLSDYNLQSFSTIGMVLRPSSAKENLNIREASTLGVANTCAVNPLKMPVLPSPAAVDASMRDVPTFGMPGTREANLHDTSPLGITLRSMSVGALLAQ</sequence>
<dbReference type="AlphaFoldDB" id="A0ABD2J338"/>